<gene>
    <name evidence="3" type="ORF">ACFP3M_17125</name>
</gene>
<dbReference type="InterPro" id="IPR007210">
    <property type="entry name" value="ABC_Gly_betaine_transp_sub-bd"/>
</dbReference>
<evidence type="ECO:0000313" key="4">
    <source>
        <dbReference type="Proteomes" id="UP001596241"/>
    </source>
</evidence>
<proteinExistence type="predicted"/>
<dbReference type="Gene3D" id="3.40.190.10">
    <property type="entry name" value="Periplasmic binding protein-like II"/>
    <property type="match status" value="1"/>
</dbReference>
<sequence>MAAGRGREPGRACGRAPRAGGARRSPGAPASAQRAGGAPPPSGAQATAPRAPRTRAARRARHTSALALAAALLTSCAGGPSLEDRGAVTAAPGDRHHLIVGSAGFTESELLAQMYAALLRHAGYRADLVTVGNRELYEPALERGQIDVVPEYAATFADWLQAKAHGADARPVASPDRNATMGALRTLAVPRGLTVLAPGSAVDRNAFAVSASYAARHHLRTLSDLGRAKLPVRLAAGDECVRRPFCAPGLRKTYGIDITAVDPKGVGTTPAKQAVQNGQDQMVLTTTTDATLDRFGLVVLADDRALQNADYVVPVVNRSRAGGARAAAALGRLNTVLTTADLARLNERVDSWRRLPEDVAHDYLTGKGLLPKGR</sequence>
<feature type="compositionally biased region" description="Low complexity" evidence="1">
    <location>
        <begin position="11"/>
        <end position="51"/>
    </location>
</feature>
<feature type="region of interest" description="Disordered" evidence="1">
    <location>
        <begin position="1"/>
        <end position="60"/>
    </location>
</feature>
<evidence type="ECO:0000313" key="3">
    <source>
        <dbReference type="EMBL" id="MFC5894537.1"/>
    </source>
</evidence>
<name>A0ABW1FKS8_9ACTN</name>
<accession>A0ABW1FKS8</accession>
<dbReference type="EMBL" id="JBHSPW010000007">
    <property type="protein sequence ID" value="MFC5894537.1"/>
    <property type="molecule type" value="Genomic_DNA"/>
</dbReference>
<evidence type="ECO:0000256" key="1">
    <source>
        <dbReference type="SAM" id="MobiDB-lite"/>
    </source>
</evidence>
<feature type="compositionally biased region" description="Basic and acidic residues" evidence="1">
    <location>
        <begin position="1"/>
        <end position="10"/>
    </location>
</feature>
<comment type="caution">
    <text evidence="3">The sequence shown here is derived from an EMBL/GenBank/DDBJ whole genome shotgun (WGS) entry which is preliminary data.</text>
</comment>
<dbReference type="RefSeq" id="WP_386460298.1">
    <property type="nucleotide sequence ID" value="NZ_BAAAWG010000015.1"/>
</dbReference>
<dbReference type="SUPFAM" id="SSF53850">
    <property type="entry name" value="Periplasmic binding protein-like II"/>
    <property type="match status" value="1"/>
</dbReference>
<dbReference type="Proteomes" id="UP001596241">
    <property type="component" value="Unassembled WGS sequence"/>
</dbReference>
<dbReference type="Pfam" id="PF04069">
    <property type="entry name" value="OpuAC"/>
    <property type="match status" value="1"/>
</dbReference>
<protein>
    <submittedName>
        <fullName evidence="3">ABC transporter substrate-binding protein</fullName>
    </submittedName>
</protein>
<keyword evidence="4" id="KW-1185">Reference proteome</keyword>
<feature type="domain" description="ABC-type glycine betaine transport system substrate-binding" evidence="2">
    <location>
        <begin position="98"/>
        <end position="365"/>
    </location>
</feature>
<evidence type="ECO:0000259" key="2">
    <source>
        <dbReference type="Pfam" id="PF04069"/>
    </source>
</evidence>
<dbReference type="CDD" id="cd13606">
    <property type="entry name" value="PBP2_ProX_like"/>
    <property type="match status" value="1"/>
</dbReference>
<organism evidence="3 4">
    <name type="scientific">Streptomyces ramulosus</name>
    <dbReference type="NCBI Taxonomy" id="47762"/>
    <lineage>
        <taxon>Bacteria</taxon>
        <taxon>Bacillati</taxon>
        <taxon>Actinomycetota</taxon>
        <taxon>Actinomycetes</taxon>
        <taxon>Kitasatosporales</taxon>
        <taxon>Streptomycetaceae</taxon>
        <taxon>Streptomyces</taxon>
    </lineage>
</organism>
<dbReference type="Gene3D" id="3.40.190.120">
    <property type="entry name" value="Osmoprotection protein (prox), domain 2"/>
    <property type="match status" value="1"/>
</dbReference>
<reference evidence="4" key="1">
    <citation type="journal article" date="2019" name="Int. J. Syst. Evol. Microbiol.">
        <title>The Global Catalogue of Microorganisms (GCM) 10K type strain sequencing project: providing services to taxonomists for standard genome sequencing and annotation.</title>
        <authorList>
            <consortium name="The Broad Institute Genomics Platform"/>
            <consortium name="The Broad Institute Genome Sequencing Center for Infectious Disease"/>
            <person name="Wu L."/>
            <person name="Ma J."/>
        </authorList>
    </citation>
    <scope>NUCLEOTIDE SEQUENCE [LARGE SCALE GENOMIC DNA]</scope>
    <source>
        <strain evidence="4">CGMCC 1.15809</strain>
    </source>
</reference>